<gene>
    <name evidence="10" type="primary">trpF</name>
    <name evidence="12" type="ORF">A1359_01540</name>
</gene>
<dbReference type="InterPro" id="IPR011060">
    <property type="entry name" value="RibuloseP-bd_barrel"/>
</dbReference>
<dbReference type="Pfam" id="PF00697">
    <property type="entry name" value="PRAI"/>
    <property type="match status" value="1"/>
</dbReference>
<evidence type="ECO:0000256" key="5">
    <source>
        <dbReference type="ARBA" id="ARBA00022272"/>
    </source>
</evidence>
<accession>A0A177N264</accession>
<dbReference type="FunFam" id="3.20.20.70:FF:000075">
    <property type="entry name" value="Tryptophan biosynthesis protein TRP1"/>
    <property type="match status" value="1"/>
</dbReference>
<protein>
    <recommendedName>
        <fullName evidence="5 10">N-(5'-phosphoribosyl)anthranilate isomerase</fullName>
        <shortName evidence="10">PRAI</shortName>
        <ecNumber evidence="4 10">5.3.1.24</ecNumber>
    </recommendedName>
</protein>
<dbReference type="PANTHER" id="PTHR42894">
    <property type="entry name" value="N-(5'-PHOSPHORIBOSYL)ANTHRANILATE ISOMERASE"/>
    <property type="match status" value="1"/>
</dbReference>
<feature type="domain" description="N-(5'phosphoribosyl) anthranilate isomerase (PRAI)" evidence="11">
    <location>
        <begin position="5"/>
        <end position="200"/>
    </location>
</feature>
<dbReference type="UniPathway" id="UPA00035">
    <property type="reaction ID" value="UER00042"/>
</dbReference>
<dbReference type="GO" id="GO:0004640">
    <property type="term" value="F:phosphoribosylanthranilate isomerase activity"/>
    <property type="evidence" value="ECO:0007669"/>
    <property type="project" value="UniProtKB-UniRule"/>
</dbReference>
<comment type="similarity">
    <text evidence="3 10">Belongs to the TrpF family.</text>
</comment>
<dbReference type="HAMAP" id="MF_00135">
    <property type="entry name" value="PRAI"/>
    <property type="match status" value="1"/>
</dbReference>
<reference evidence="12 13" key="1">
    <citation type="submission" date="2016-03" db="EMBL/GenBank/DDBJ databases">
        <authorList>
            <person name="Ploux O."/>
        </authorList>
    </citation>
    <scope>NUCLEOTIDE SEQUENCE [LARGE SCALE GENOMIC DNA]</scope>
    <source>
        <strain evidence="12 13">R-45370</strain>
    </source>
</reference>
<keyword evidence="9 10" id="KW-0413">Isomerase</keyword>
<dbReference type="NCBIfam" id="NF002299">
    <property type="entry name" value="PRK01222.1-6"/>
    <property type="match status" value="1"/>
</dbReference>
<dbReference type="STRING" id="980561.A1359_01540"/>
<dbReference type="InterPro" id="IPR044643">
    <property type="entry name" value="TrpF_fam"/>
</dbReference>
<evidence type="ECO:0000313" key="12">
    <source>
        <dbReference type="EMBL" id="OAI11734.1"/>
    </source>
</evidence>
<proteinExistence type="inferred from homology"/>
<keyword evidence="8 10" id="KW-0057">Aromatic amino acid biosynthesis</keyword>
<keyword evidence="13" id="KW-1185">Reference proteome</keyword>
<dbReference type="AlphaFoldDB" id="A0A177N264"/>
<dbReference type="NCBIfam" id="NF002298">
    <property type="entry name" value="PRK01222.1-4"/>
    <property type="match status" value="1"/>
</dbReference>
<dbReference type="InterPro" id="IPR013785">
    <property type="entry name" value="Aldolase_TIM"/>
</dbReference>
<comment type="catalytic activity">
    <reaction evidence="1 10">
        <text>N-(5-phospho-beta-D-ribosyl)anthranilate = 1-(2-carboxyphenylamino)-1-deoxy-D-ribulose 5-phosphate</text>
        <dbReference type="Rhea" id="RHEA:21540"/>
        <dbReference type="ChEBI" id="CHEBI:18277"/>
        <dbReference type="ChEBI" id="CHEBI:58613"/>
        <dbReference type="EC" id="5.3.1.24"/>
    </reaction>
</comment>
<dbReference type="OrthoDB" id="9796196at2"/>
<dbReference type="PANTHER" id="PTHR42894:SF1">
    <property type="entry name" value="N-(5'-PHOSPHORIBOSYL)ANTHRANILATE ISOMERASE"/>
    <property type="match status" value="1"/>
</dbReference>
<dbReference type="EMBL" id="LUUI01000137">
    <property type="protein sequence ID" value="OAI11734.1"/>
    <property type="molecule type" value="Genomic_DNA"/>
</dbReference>
<evidence type="ECO:0000256" key="7">
    <source>
        <dbReference type="ARBA" id="ARBA00022822"/>
    </source>
</evidence>
<dbReference type="Proteomes" id="UP000078476">
    <property type="component" value="Unassembled WGS sequence"/>
</dbReference>
<dbReference type="EC" id="5.3.1.24" evidence="4 10"/>
<evidence type="ECO:0000256" key="3">
    <source>
        <dbReference type="ARBA" id="ARBA00007571"/>
    </source>
</evidence>
<evidence type="ECO:0000256" key="10">
    <source>
        <dbReference type="HAMAP-Rule" id="MF_00135"/>
    </source>
</evidence>
<dbReference type="CDD" id="cd00405">
    <property type="entry name" value="PRAI"/>
    <property type="match status" value="1"/>
</dbReference>
<evidence type="ECO:0000256" key="6">
    <source>
        <dbReference type="ARBA" id="ARBA00022605"/>
    </source>
</evidence>
<sequence>MRTRVKICGFTRSEDLLAAVHLGVDAIGLVFYPSSPRNVSIAHAAEMVKNLPAFVSVVALFVDAEADWIRAVLSQVNVDCLQFHGNESPQDCRLYAKPYIKAIRMKPDTRLVEVEQHYNDAAGLLLDAYHPDAQGGTGSGFDWGMIPRNSKLPIILAGGLSAENAALAVKQVRPYALDVSSGVESEKGIKDAAKMAAFIRKTNQAIENYD</sequence>
<dbReference type="Gene3D" id="3.20.20.70">
    <property type="entry name" value="Aldolase class I"/>
    <property type="match status" value="1"/>
</dbReference>
<keyword evidence="6 10" id="KW-0028">Amino-acid biosynthesis</keyword>
<evidence type="ECO:0000256" key="2">
    <source>
        <dbReference type="ARBA" id="ARBA00004664"/>
    </source>
</evidence>
<dbReference type="SUPFAM" id="SSF51366">
    <property type="entry name" value="Ribulose-phoshate binding barrel"/>
    <property type="match status" value="1"/>
</dbReference>
<keyword evidence="7 10" id="KW-0822">Tryptophan biosynthesis</keyword>
<comment type="pathway">
    <text evidence="2 10">Amino-acid biosynthesis; L-tryptophan biosynthesis; L-tryptophan from chorismate: step 3/5.</text>
</comment>
<name>A0A177N264_9GAMM</name>
<evidence type="ECO:0000313" key="13">
    <source>
        <dbReference type="Proteomes" id="UP000078476"/>
    </source>
</evidence>
<evidence type="ECO:0000256" key="1">
    <source>
        <dbReference type="ARBA" id="ARBA00001164"/>
    </source>
</evidence>
<organism evidence="12 13">
    <name type="scientific">Methylomonas lenta</name>
    <dbReference type="NCBI Taxonomy" id="980561"/>
    <lineage>
        <taxon>Bacteria</taxon>
        <taxon>Pseudomonadati</taxon>
        <taxon>Pseudomonadota</taxon>
        <taxon>Gammaproteobacteria</taxon>
        <taxon>Methylococcales</taxon>
        <taxon>Methylococcaceae</taxon>
        <taxon>Methylomonas</taxon>
    </lineage>
</organism>
<evidence type="ECO:0000256" key="4">
    <source>
        <dbReference type="ARBA" id="ARBA00012572"/>
    </source>
</evidence>
<dbReference type="GO" id="GO:0000162">
    <property type="term" value="P:L-tryptophan biosynthetic process"/>
    <property type="evidence" value="ECO:0007669"/>
    <property type="project" value="UniProtKB-UniRule"/>
</dbReference>
<dbReference type="RefSeq" id="WP_066985671.1">
    <property type="nucleotide sequence ID" value="NZ_LUUI01000137.1"/>
</dbReference>
<comment type="caution">
    <text evidence="12">The sequence shown here is derived from an EMBL/GenBank/DDBJ whole genome shotgun (WGS) entry which is preliminary data.</text>
</comment>
<evidence type="ECO:0000256" key="8">
    <source>
        <dbReference type="ARBA" id="ARBA00023141"/>
    </source>
</evidence>
<evidence type="ECO:0000259" key="11">
    <source>
        <dbReference type="Pfam" id="PF00697"/>
    </source>
</evidence>
<evidence type="ECO:0000256" key="9">
    <source>
        <dbReference type="ARBA" id="ARBA00023235"/>
    </source>
</evidence>
<dbReference type="InterPro" id="IPR001240">
    <property type="entry name" value="PRAI_dom"/>
</dbReference>